<dbReference type="InterPro" id="IPR020806">
    <property type="entry name" value="PKS_PP-bd"/>
</dbReference>
<protein>
    <submittedName>
        <fullName evidence="4">Non-ribosomal peptide synthetase-like protein</fullName>
    </submittedName>
</protein>
<dbReference type="PROSITE" id="PS00012">
    <property type="entry name" value="PHOSPHOPANTETHEINE"/>
    <property type="match status" value="1"/>
</dbReference>
<dbReference type="Pfam" id="PF23562">
    <property type="entry name" value="AMP-binding_C_3"/>
    <property type="match status" value="1"/>
</dbReference>
<dbReference type="Gene3D" id="3.40.50.12780">
    <property type="entry name" value="N-terminal domain of ligase-like"/>
    <property type="match status" value="1"/>
</dbReference>
<dbReference type="AlphaFoldDB" id="N1PFI6"/>
<dbReference type="OrthoDB" id="429813at2759"/>
<dbReference type="GO" id="GO:0031177">
    <property type="term" value="F:phosphopantetheine binding"/>
    <property type="evidence" value="ECO:0007669"/>
    <property type="project" value="InterPro"/>
</dbReference>
<dbReference type="HOGENOM" id="CLU_002220_2_0_1"/>
<sequence length="1086" mass="118838">MEPNYFVCTLGQAALLKDRDEAFKSEFCNIPAFIERQAEEHGDVPAVGFYTPSKTPSEAWRSHILSFKDVHWGSGVVAEDIAGQVKIPARQTVALLCPSSPEFLLTWLALMRLGHAVLLIAPQCSPGAVVELCKQCEVEYLFYDEVYQKLAKEAAEASNGKVKLLGLTFGEATGAFEVVKKKPKTMMKAEGVNKDDVAYLHHTSGTSTGIPKPIPQTHRVGAGVYARFDGSRHATFTTTPLYHGGIADLFRAWTSNALIWLFPGKELPITATNVVKCLETAEESRTAEVKYFSSVPYVLQMMASDEKGLERLKTMDIVGVGGAALPAQVGDDLVRKGVNLVSRFGSAECGFLMSSHRDYENDKEWQHLRPGDGVKQLKFEERDGGLHELVISAGWPHMSKTNREDGSFATADLFKSHESIPNAWKYDSRADAQLTLITGKKFDPSPLEASIAASSDLLDDVLIFGNGKPYPGALLFRSEESKGVSDDDVIARVASVVERMNKESQSHARVPRNMLLPMLHAESALEKSSKGTILRNKAEERYAEIIEGAYENVSVSNDHVADDRVMSTIQDIVKSIVTPGHGNTKDVGPETDLFAYGVDSVACVQIRHAVSRLLPESSLSLPITVVQDSGTIQRLSDLVMDARHGNAAQADSDDDQARLMQKFVENYSQLDSTKRIDTPELPLTPPRSPGREGLTVVLTGPTGSLGSHVLCKILASPQVAHIHLLLRGVTEYAARERVRKAMTSRKLEISADFDSRTTIHTCTLSDSELGLSNEVYATLVRDVDVIYHLAWAVDFTLSLRGFKQHFAGLQALLGLSLAHSKTTGSESQAAQLVFCSSTASVASFASTHPGQAVPEEVLDDAAVSGSIGYSRSKWVAENTCLRAVKSQPELAGKVSVVRVGQLSGDSVHGIWNASEAYPLMLSSVKVTGCLPDLPNEGVAWLPVDIAAKAFVDLLPAEKQTPMKGSRDVAVYHVLSSDTSTTWKMLLSWIRKDIDFAIVSGREWMSRLEGLQSSQDEDRRRHPSLKLLDFWKKAYSTDTKDQDSGERSITTYEHDQTKAAMSSLGSVRPVDEEYARKLGAWIRDNVS</sequence>
<evidence type="ECO:0000256" key="2">
    <source>
        <dbReference type="ARBA" id="ARBA00022553"/>
    </source>
</evidence>
<reference evidence="4 5" key="2">
    <citation type="journal article" date="2012" name="PLoS Pathog.">
        <title>Diverse lifestyles and strategies of plant pathogenesis encoded in the genomes of eighteen Dothideomycetes fungi.</title>
        <authorList>
            <person name="Ohm R.A."/>
            <person name="Feau N."/>
            <person name="Henrissat B."/>
            <person name="Schoch C.L."/>
            <person name="Horwitz B.A."/>
            <person name="Barry K.W."/>
            <person name="Condon B.J."/>
            <person name="Copeland A.C."/>
            <person name="Dhillon B."/>
            <person name="Glaser F."/>
            <person name="Hesse C.N."/>
            <person name="Kosti I."/>
            <person name="LaButti K."/>
            <person name="Lindquist E.A."/>
            <person name="Lucas S."/>
            <person name="Salamov A.A."/>
            <person name="Bradshaw R.E."/>
            <person name="Ciuffetti L."/>
            <person name="Hamelin R.C."/>
            <person name="Kema G.H.J."/>
            <person name="Lawrence C."/>
            <person name="Scott J.A."/>
            <person name="Spatafora J.W."/>
            <person name="Turgeon B.G."/>
            <person name="de Wit P.J.G.M."/>
            <person name="Zhong S."/>
            <person name="Goodwin S.B."/>
            <person name="Grigoriev I.V."/>
        </authorList>
    </citation>
    <scope>NUCLEOTIDE SEQUENCE [LARGE SCALE GENOMIC DNA]</scope>
    <source>
        <strain evidence="5">NZE10 / CBS 128990</strain>
    </source>
</reference>
<dbReference type="STRING" id="675120.N1PFI6"/>
<reference evidence="5" key="1">
    <citation type="journal article" date="2012" name="PLoS Genet.">
        <title>The genomes of the fungal plant pathogens Cladosporium fulvum and Dothistroma septosporum reveal adaptation to different hosts and lifestyles but also signatures of common ancestry.</title>
        <authorList>
            <person name="de Wit P.J.G.M."/>
            <person name="van der Burgt A."/>
            <person name="Oekmen B."/>
            <person name="Stergiopoulos I."/>
            <person name="Abd-Elsalam K.A."/>
            <person name="Aerts A.L."/>
            <person name="Bahkali A.H."/>
            <person name="Beenen H.G."/>
            <person name="Chettri P."/>
            <person name="Cox M.P."/>
            <person name="Datema E."/>
            <person name="de Vries R.P."/>
            <person name="Dhillon B."/>
            <person name="Ganley A.R."/>
            <person name="Griffiths S.A."/>
            <person name="Guo Y."/>
            <person name="Hamelin R.C."/>
            <person name="Henrissat B."/>
            <person name="Kabir M.S."/>
            <person name="Jashni M.K."/>
            <person name="Kema G."/>
            <person name="Klaubauf S."/>
            <person name="Lapidus A."/>
            <person name="Levasseur A."/>
            <person name="Lindquist E."/>
            <person name="Mehrabi R."/>
            <person name="Ohm R.A."/>
            <person name="Owen T.J."/>
            <person name="Salamov A."/>
            <person name="Schwelm A."/>
            <person name="Schijlen E."/>
            <person name="Sun H."/>
            <person name="van den Burg H.A."/>
            <person name="van Ham R.C.H.J."/>
            <person name="Zhang S."/>
            <person name="Goodwin S.B."/>
            <person name="Grigoriev I.V."/>
            <person name="Collemare J."/>
            <person name="Bradshaw R.E."/>
        </authorList>
    </citation>
    <scope>NUCLEOTIDE SEQUENCE [LARGE SCALE GENOMIC DNA]</scope>
    <source>
        <strain evidence="5">NZE10 / CBS 128990</strain>
    </source>
</reference>
<dbReference type="InterPro" id="IPR036291">
    <property type="entry name" value="NAD(P)-bd_dom_sf"/>
</dbReference>
<dbReference type="PROSITE" id="PS50075">
    <property type="entry name" value="CARRIER"/>
    <property type="match status" value="1"/>
</dbReference>
<evidence type="ECO:0000313" key="4">
    <source>
        <dbReference type="EMBL" id="EME40345.1"/>
    </source>
</evidence>
<evidence type="ECO:0000256" key="1">
    <source>
        <dbReference type="ARBA" id="ARBA00022450"/>
    </source>
</evidence>
<proteinExistence type="predicted"/>
<evidence type="ECO:0000313" key="5">
    <source>
        <dbReference type="Proteomes" id="UP000016933"/>
    </source>
</evidence>
<dbReference type="Gene3D" id="3.40.50.720">
    <property type="entry name" value="NAD(P)-binding Rossmann-like Domain"/>
    <property type="match status" value="1"/>
</dbReference>
<dbReference type="PANTHER" id="PTHR43439:SF2">
    <property type="entry name" value="ENZYME, PUTATIVE (JCVI)-RELATED"/>
    <property type="match status" value="1"/>
</dbReference>
<organism evidence="4 5">
    <name type="scientific">Dothistroma septosporum (strain NZE10 / CBS 128990)</name>
    <name type="common">Red band needle blight fungus</name>
    <name type="synonym">Mycosphaerella pini</name>
    <dbReference type="NCBI Taxonomy" id="675120"/>
    <lineage>
        <taxon>Eukaryota</taxon>
        <taxon>Fungi</taxon>
        <taxon>Dikarya</taxon>
        <taxon>Ascomycota</taxon>
        <taxon>Pezizomycotina</taxon>
        <taxon>Dothideomycetes</taxon>
        <taxon>Dothideomycetidae</taxon>
        <taxon>Mycosphaerellales</taxon>
        <taxon>Mycosphaerellaceae</taxon>
        <taxon>Dothistroma</taxon>
    </lineage>
</organism>
<dbReference type="InterPro" id="IPR051414">
    <property type="entry name" value="Adenylate-forming_Reductase"/>
</dbReference>
<dbReference type="SUPFAM" id="SSF47336">
    <property type="entry name" value="ACP-like"/>
    <property type="match status" value="1"/>
</dbReference>
<dbReference type="EMBL" id="KB446544">
    <property type="protein sequence ID" value="EME40345.1"/>
    <property type="molecule type" value="Genomic_DNA"/>
</dbReference>
<dbReference type="OMA" id="IWFFPEG"/>
<dbReference type="InterPro" id="IPR006162">
    <property type="entry name" value="Ppantetheine_attach_site"/>
</dbReference>
<dbReference type="InterPro" id="IPR036736">
    <property type="entry name" value="ACP-like_sf"/>
</dbReference>
<dbReference type="SUPFAM" id="SSF56801">
    <property type="entry name" value="Acetyl-CoA synthetase-like"/>
    <property type="match status" value="1"/>
</dbReference>
<accession>N1PFI6</accession>
<dbReference type="SMART" id="SM00823">
    <property type="entry name" value="PKS_PP"/>
    <property type="match status" value="1"/>
</dbReference>
<keyword evidence="5" id="KW-1185">Reference proteome</keyword>
<evidence type="ECO:0000259" key="3">
    <source>
        <dbReference type="PROSITE" id="PS50075"/>
    </source>
</evidence>
<dbReference type="Pfam" id="PF07993">
    <property type="entry name" value="NAD_binding_4"/>
    <property type="match status" value="1"/>
</dbReference>
<dbReference type="SUPFAM" id="SSF51735">
    <property type="entry name" value="NAD(P)-binding Rossmann-fold domains"/>
    <property type="match status" value="1"/>
</dbReference>
<dbReference type="InterPro" id="IPR009081">
    <property type="entry name" value="PP-bd_ACP"/>
</dbReference>
<dbReference type="Pfam" id="PF00550">
    <property type="entry name" value="PP-binding"/>
    <property type="match status" value="1"/>
</dbReference>
<dbReference type="PANTHER" id="PTHR43439">
    <property type="entry name" value="PHENYLACETATE-COENZYME A LIGASE"/>
    <property type="match status" value="1"/>
</dbReference>
<keyword evidence="2" id="KW-0597">Phosphoprotein</keyword>
<feature type="domain" description="Carrier" evidence="3">
    <location>
        <begin position="564"/>
        <end position="643"/>
    </location>
</feature>
<gene>
    <name evidence="4" type="primary">nps5</name>
    <name evidence="4" type="ORF">DOTSEDRAFT_179405</name>
</gene>
<keyword evidence="1" id="KW-0596">Phosphopantetheine</keyword>
<dbReference type="Gene3D" id="1.10.1200.10">
    <property type="entry name" value="ACP-like"/>
    <property type="match status" value="1"/>
</dbReference>
<name>N1PFI6_DOTSN</name>
<dbReference type="eggNOG" id="KOG1178">
    <property type="taxonomic scope" value="Eukaryota"/>
</dbReference>
<dbReference type="Proteomes" id="UP000016933">
    <property type="component" value="Unassembled WGS sequence"/>
</dbReference>
<dbReference type="Pfam" id="PF00501">
    <property type="entry name" value="AMP-binding"/>
    <property type="match status" value="1"/>
</dbReference>
<dbReference type="InterPro" id="IPR000873">
    <property type="entry name" value="AMP-dep_synth/lig_dom"/>
</dbReference>
<dbReference type="InterPro" id="IPR042099">
    <property type="entry name" value="ANL_N_sf"/>
</dbReference>
<dbReference type="InterPro" id="IPR013120">
    <property type="entry name" value="FAR_NAD-bd"/>
</dbReference>